<reference evidence="1" key="1">
    <citation type="submission" date="2014-11" db="EMBL/GenBank/DDBJ databases">
        <authorList>
            <person name="Amaro Gonzalez C."/>
        </authorList>
    </citation>
    <scope>NUCLEOTIDE SEQUENCE</scope>
</reference>
<dbReference type="AlphaFoldDB" id="A0A0E9WH41"/>
<name>A0A0E9WH41_ANGAN</name>
<proteinExistence type="predicted"/>
<organism evidence="1">
    <name type="scientific">Anguilla anguilla</name>
    <name type="common">European freshwater eel</name>
    <name type="synonym">Muraena anguilla</name>
    <dbReference type="NCBI Taxonomy" id="7936"/>
    <lineage>
        <taxon>Eukaryota</taxon>
        <taxon>Metazoa</taxon>
        <taxon>Chordata</taxon>
        <taxon>Craniata</taxon>
        <taxon>Vertebrata</taxon>
        <taxon>Euteleostomi</taxon>
        <taxon>Actinopterygii</taxon>
        <taxon>Neopterygii</taxon>
        <taxon>Teleostei</taxon>
        <taxon>Anguilliformes</taxon>
        <taxon>Anguillidae</taxon>
        <taxon>Anguilla</taxon>
    </lineage>
</organism>
<dbReference type="EMBL" id="GBXM01018885">
    <property type="protein sequence ID" value="JAH89692.1"/>
    <property type="molecule type" value="Transcribed_RNA"/>
</dbReference>
<evidence type="ECO:0000313" key="1">
    <source>
        <dbReference type="EMBL" id="JAH89692.1"/>
    </source>
</evidence>
<accession>A0A0E9WH41</accession>
<sequence length="56" mass="6570">MLTFIYVTGKLSPAFFPPSHCQPLMTTFGAKVLYLIQIFTHFQFQIKSIYIYINIH</sequence>
<protein>
    <submittedName>
        <fullName evidence="1">Uncharacterized protein</fullName>
    </submittedName>
</protein>
<reference evidence="1" key="2">
    <citation type="journal article" date="2015" name="Fish Shellfish Immunol.">
        <title>Early steps in the European eel (Anguilla anguilla)-Vibrio vulnificus interaction in the gills: Role of the RtxA13 toxin.</title>
        <authorList>
            <person name="Callol A."/>
            <person name="Pajuelo D."/>
            <person name="Ebbesson L."/>
            <person name="Teles M."/>
            <person name="MacKenzie S."/>
            <person name="Amaro C."/>
        </authorList>
    </citation>
    <scope>NUCLEOTIDE SEQUENCE</scope>
</reference>